<evidence type="ECO:0000313" key="3">
    <source>
        <dbReference type="Proteomes" id="UP000204551"/>
    </source>
</evidence>
<dbReference type="InterPro" id="IPR034660">
    <property type="entry name" value="DinB/YfiT-like"/>
</dbReference>
<organism evidence="2 3">
    <name type="scientific">Arenibacter algicola</name>
    <dbReference type="NCBI Taxonomy" id="616991"/>
    <lineage>
        <taxon>Bacteria</taxon>
        <taxon>Pseudomonadati</taxon>
        <taxon>Bacteroidota</taxon>
        <taxon>Flavobacteriia</taxon>
        <taxon>Flavobacteriales</taxon>
        <taxon>Flavobacteriaceae</taxon>
        <taxon>Arenibacter</taxon>
    </lineage>
</organism>
<evidence type="ECO:0000313" key="2">
    <source>
        <dbReference type="EMBL" id="ASO04275.1"/>
    </source>
</evidence>
<evidence type="ECO:0000259" key="1">
    <source>
        <dbReference type="Pfam" id="PF12867"/>
    </source>
</evidence>
<reference evidence="2 3" key="1">
    <citation type="submission" date="2017-07" db="EMBL/GenBank/DDBJ databases">
        <title>Genome Sequence of Arenibacter algicola Strain SMS7 Isolated from a culture of the Diatom Skeletonema marinoi.</title>
        <authorList>
            <person name="Topel M."/>
            <person name="Pinder M.I.M."/>
            <person name="Johansson O.N."/>
            <person name="Kourtchenko O."/>
            <person name="Godhe A."/>
            <person name="Clarke A.K."/>
        </authorList>
    </citation>
    <scope>NUCLEOTIDE SEQUENCE [LARGE SCALE GENOMIC DNA]</scope>
    <source>
        <strain evidence="2 3">SMS7</strain>
    </source>
</reference>
<feature type="domain" description="DinB-like" evidence="1">
    <location>
        <begin position="34"/>
        <end position="182"/>
    </location>
</feature>
<dbReference type="Gene3D" id="1.20.120.450">
    <property type="entry name" value="dinb family like domain"/>
    <property type="match status" value="1"/>
</dbReference>
<dbReference type="Pfam" id="PF12867">
    <property type="entry name" value="DinB_2"/>
    <property type="match status" value="1"/>
</dbReference>
<dbReference type="AlphaFoldDB" id="A0A221USG6"/>
<dbReference type="InterPro" id="IPR024775">
    <property type="entry name" value="DinB-like"/>
</dbReference>
<dbReference type="EMBL" id="CP022515">
    <property type="protein sequence ID" value="ASO04275.1"/>
    <property type="molecule type" value="Genomic_DNA"/>
</dbReference>
<name>A0A221USG6_9FLAO</name>
<dbReference type="KEGG" id="aalg:AREALGSMS7_00796"/>
<dbReference type="SUPFAM" id="SSF109854">
    <property type="entry name" value="DinB/YfiT-like putative metalloenzymes"/>
    <property type="match status" value="1"/>
</dbReference>
<dbReference type="eggNOG" id="COG2318">
    <property type="taxonomic scope" value="Bacteria"/>
</dbReference>
<dbReference type="STRING" id="616991.GCA_000733925_03900"/>
<sequence length="196" mass="22747">MPNFAIKNKVMLSKNLLQDLLERTQEIKHKAEGFKTLPLETLNWKSSPDSWSILECLEHLNRYGDYYIPEIEKRITASQYRPAEIFKSGWLGNYFAETMLPKEKLNKMKTFKSMNPKGSKLDKAVLTKFIAQQQDLINALKLASRADLTKTKTGISISKWIKLRLGDTFRVVIYHNQRHMVQAQRVLKEAESMLSV</sequence>
<dbReference type="Proteomes" id="UP000204551">
    <property type="component" value="Chromosome"/>
</dbReference>
<gene>
    <name evidence="2" type="ORF">AREALGSMS7_00796</name>
</gene>
<protein>
    <submittedName>
        <fullName evidence="2">DinB superfamily protein</fullName>
    </submittedName>
</protein>
<proteinExistence type="predicted"/>
<accession>A0A221USG6</accession>